<sequence length="164" mass="18502">MIPFDDDEFQNFSLWCWKASDPKRCRTASTMSPEIDSSVKREPLLRSKYDETENHLKHTKILQLLEFCLRTYFKVDVLQRLDAAFSTPQTEILGAVCGWYLCRHRMGSVAHVQGTSQQCHVSRAPNPYSALRPNLTKASGHLGSAKATPSSYANNRVPCGRAVI</sequence>
<dbReference type="EMBL" id="UYRU01011689">
    <property type="protein sequence ID" value="VDK47265.1"/>
    <property type="molecule type" value="Genomic_DNA"/>
</dbReference>
<gene>
    <name evidence="1" type="ORF">DILT_LOCUS1592</name>
</gene>
<protein>
    <submittedName>
        <fullName evidence="1">Uncharacterized protein</fullName>
    </submittedName>
</protein>
<dbReference type="Proteomes" id="UP000281553">
    <property type="component" value="Unassembled WGS sequence"/>
</dbReference>
<dbReference type="AlphaFoldDB" id="A0A3P6R215"/>
<keyword evidence="2" id="KW-1185">Reference proteome</keyword>
<evidence type="ECO:0000313" key="2">
    <source>
        <dbReference type="Proteomes" id="UP000281553"/>
    </source>
</evidence>
<reference evidence="1 2" key="1">
    <citation type="submission" date="2018-11" db="EMBL/GenBank/DDBJ databases">
        <authorList>
            <consortium name="Pathogen Informatics"/>
        </authorList>
    </citation>
    <scope>NUCLEOTIDE SEQUENCE [LARGE SCALE GENOMIC DNA]</scope>
</reference>
<proteinExistence type="predicted"/>
<name>A0A3P6R215_DIBLA</name>
<accession>A0A3P6R215</accession>
<evidence type="ECO:0000313" key="1">
    <source>
        <dbReference type="EMBL" id="VDK47265.1"/>
    </source>
</evidence>
<organism evidence="1 2">
    <name type="scientific">Dibothriocephalus latus</name>
    <name type="common">Fish tapeworm</name>
    <name type="synonym">Diphyllobothrium latum</name>
    <dbReference type="NCBI Taxonomy" id="60516"/>
    <lineage>
        <taxon>Eukaryota</taxon>
        <taxon>Metazoa</taxon>
        <taxon>Spiralia</taxon>
        <taxon>Lophotrochozoa</taxon>
        <taxon>Platyhelminthes</taxon>
        <taxon>Cestoda</taxon>
        <taxon>Eucestoda</taxon>
        <taxon>Diphyllobothriidea</taxon>
        <taxon>Diphyllobothriidae</taxon>
        <taxon>Dibothriocephalus</taxon>
    </lineage>
</organism>